<evidence type="ECO:0008006" key="4">
    <source>
        <dbReference type="Google" id="ProtNLM"/>
    </source>
</evidence>
<organism evidence="2 3">
    <name type="scientific">Algivirga pacifica</name>
    <dbReference type="NCBI Taxonomy" id="1162670"/>
    <lineage>
        <taxon>Bacteria</taxon>
        <taxon>Pseudomonadati</taxon>
        <taxon>Bacteroidota</taxon>
        <taxon>Cytophagia</taxon>
        <taxon>Cytophagales</taxon>
        <taxon>Flammeovirgaceae</taxon>
        <taxon>Algivirga</taxon>
    </lineage>
</organism>
<protein>
    <recommendedName>
        <fullName evidence="4">Lipocalin-like domain-containing protein</fullName>
    </recommendedName>
</protein>
<feature type="chain" id="PRO_5045674225" description="Lipocalin-like domain-containing protein" evidence="1">
    <location>
        <begin position="20"/>
        <end position="154"/>
    </location>
</feature>
<dbReference type="EMBL" id="BAABJX010000051">
    <property type="protein sequence ID" value="GAA4844441.1"/>
    <property type="molecule type" value="Genomic_DNA"/>
</dbReference>
<feature type="signal peptide" evidence="1">
    <location>
        <begin position="1"/>
        <end position="19"/>
    </location>
</feature>
<keyword evidence="1" id="KW-0732">Signal</keyword>
<proteinExistence type="predicted"/>
<evidence type="ECO:0000313" key="3">
    <source>
        <dbReference type="Proteomes" id="UP001500298"/>
    </source>
</evidence>
<accession>A0ABP9DID3</accession>
<dbReference type="PROSITE" id="PS51257">
    <property type="entry name" value="PROKAR_LIPOPROTEIN"/>
    <property type="match status" value="1"/>
</dbReference>
<dbReference type="RefSeq" id="WP_345373530.1">
    <property type="nucleotide sequence ID" value="NZ_BAABJX010000051.1"/>
</dbReference>
<reference evidence="3" key="1">
    <citation type="journal article" date="2019" name="Int. J. Syst. Evol. Microbiol.">
        <title>The Global Catalogue of Microorganisms (GCM) 10K type strain sequencing project: providing services to taxonomists for standard genome sequencing and annotation.</title>
        <authorList>
            <consortium name="The Broad Institute Genomics Platform"/>
            <consortium name="The Broad Institute Genome Sequencing Center for Infectious Disease"/>
            <person name="Wu L."/>
            <person name="Ma J."/>
        </authorList>
    </citation>
    <scope>NUCLEOTIDE SEQUENCE [LARGE SCALE GENOMIC DNA]</scope>
    <source>
        <strain evidence="3">JCM 18326</strain>
    </source>
</reference>
<dbReference type="Proteomes" id="UP001500298">
    <property type="component" value="Unassembled WGS sequence"/>
</dbReference>
<evidence type="ECO:0000313" key="2">
    <source>
        <dbReference type="EMBL" id="GAA4844441.1"/>
    </source>
</evidence>
<gene>
    <name evidence="2" type="ORF">GCM10023331_31630</name>
</gene>
<comment type="caution">
    <text evidence="2">The sequence shown here is derived from an EMBL/GenBank/DDBJ whole genome shotgun (WGS) entry which is preliminary data.</text>
</comment>
<name>A0ABP9DID3_9BACT</name>
<dbReference type="Gene3D" id="2.40.128.490">
    <property type="entry name" value="Uncharacterised protein PF14869, DUF4488"/>
    <property type="match status" value="1"/>
</dbReference>
<evidence type="ECO:0000256" key="1">
    <source>
        <dbReference type="SAM" id="SignalP"/>
    </source>
</evidence>
<sequence length="154" mass="17641">MKRILRLITALTLFMATIACDVSKNTQQTDQVLLKGTWKLVSNTIIQGEEVKVHSLEDNEMIKMFNEDHFAFFNHSKGHIPDSVRFFTAGSGPYTLKGNTYEEKLDYCSAKSWEGLSFTFQMEVKGDTLIQSGEEVVEEEGINRKIIEKYVRVH</sequence>
<keyword evidence="3" id="KW-1185">Reference proteome</keyword>